<evidence type="ECO:0000313" key="4">
    <source>
        <dbReference type="EMBL" id="MFD2841645.1"/>
    </source>
</evidence>
<dbReference type="InterPro" id="IPR027417">
    <property type="entry name" value="P-loop_NTPase"/>
</dbReference>
<dbReference type="Pfam" id="PF00005">
    <property type="entry name" value="ABC_tran"/>
    <property type="match status" value="1"/>
</dbReference>
<protein>
    <submittedName>
        <fullName evidence="4">ABC transporter ATP-binding protein</fullName>
    </submittedName>
</protein>
<keyword evidence="1" id="KW-0547">Nucleotide-binding</keyword>
<dbReference type="GO" id="GO:0005524">
    <property type="term" value="F:ATP binding"/>
    <property type="evidence" value="ECO:0007669"/>
    <property type="project" value="UniProtKB-KW"/>
</dbReference>
<comment type="caution">
    <text evidence="4">The sequence shown here is derived from an EMBL/GenBank/DDBJ whole genome shotgun (WGS) entry which is preliminary data.</text>
</comment>
<dbReference type="PANTHER" id="PTHR43038">
    <property type="entry name" value="ATP-BINDING CASSETTE, SUB-FAMILY H, MEMBER 1"/>
    <property type="match status" value="1"/>
</dbReference>
<dbReference type="Gene3D" id="3.40.50.300">
    <property type="entry name" value="P-loop containing nucleotide triphosphate hydrolases"/>
    <property type="match status" value="1"/>
</dbReference>
<keyword evidence="2 4" id="KW-0067">ATP-binding</keyword>
<dbReference type="PANTHER" id="PTHR43038:SF3">
    <property type="entry name" value="ABC TRANSPORTER G FAMILY MEMBER 20 ISOFORM X1"/>
    <property type="match status" value="1"/>
</dbReference>
<dbReference type="CDD" id="cd03230">
    <property type="entry name" value="ABC_DR_subfamily_A"/>
    <property type="match status" value="1"/>
</dbReference>
<evidence type="ECO:0000256" key="2">
    <source>
        <dbReference type="ARBA" id="ARBA00022840"/>
    </source>
</evidence>
<dbReference type="Proteomes" id="UP001597391">
    <property type="component" value="Unassembled WGS sequence"/>
</dbReference>
<dbReference type="RefSeq" id="WP_377467868.1">
    <property type="nucleotide sequence ID" value="NZ_JBHUOP010000007.1"/>
</dbReference>
<accession>A0ABW5XK25</accession>
<name>A0ABW5XK25_9MICO</name>
<evidence type="ECO:0000313" key="5">
    <source>
        <dbReference type="Proteomes" id="UP001597391"/>
    </source>
</evidence>
<keyword evidence="5" id="KW-1185">Reference proteome</keyword>
<evidence type="ECO:0000256" key="1">
    <source>
        <dbReference type="ARBA" id="ARBA00022741"/>
    </source>
</evidence>
<dbReference type="SMART" id="SM00382">
    <property type="entry name" value="AAA"/>
    <property type="match status" value="1"/>
</dbReference>
<dbReference type="PROSITE" id="PS50893">
    <property type="entry name" value="ABC_TRANSPORTER_2"/>
    <property type="match status" value="1"/>
</dbReference>
<dbReference type="InterPro" id="IPR003439">
    <property type="entry name" value="ABC_transporter-like_ATP-bd"/>
</dbReference>
<reference evidence="5" key="1">
    <citation type="journal article" date="2019" name="Int. J. Syst. Evol. Microbiol.">
        <title>The Global Catalogue of Microorganisms (GCM) 10K type strain sequencing project: providing services to taxonomists for standard genome sequencing and annotation.</title>
        <authorList>
            <consortium name="The Broad Institute Genomics Platform"/>
            <consortium name="The Broad Institute Genome Sequencing Center for Infectious Disease"/>
            <person name="Wu L."/>
            <person name="Ma J."/>
        </authorList>
    </citation>
    <scope>NUCLEOTIDE SEQUENCE [LARGE SCALE GENOMIC DNA]</scope>
    <source>
        <strain evidence="5">KCTC 33576</strain>
    </source>
</reference>
<dbReference type="SUPFAM" id="SSF52540">
    <property type="entry name" value="P-loop containing nucleoside triphosphate hydrolases"/>
    <property type="match status" value="1"/>
</dbReference>
<organism evidence="4 5">
    <name type="scientific">Populibacterium corticicola</name>
    <dbReference type="NCBI Taxonomy" id="1812826"/>
    <lineage>
        <taxon>Bacteria</taxon>
        <taxon>Bacillati</taxon>
        <taxon>Actinomycetota</taxon>
        <taxon>Actinomycetes</taxon>
        <taxon>Micrococcales</taxon>
        <taxon>Jonesiaceae</taxon>
        <taxon>Populibacterium</taxon>
    </lineage>
</organism>
<dbReference type="InterPro" id="IPR003593">
    <property type="entry name" value="AAA+_ATPase"/>
</dbReference>
<sequence length="246" mass="26401">MMNYSPREPWNSAVTVRGLGVRRGATQVFDGLELEVPRGSITGLLGPSGCGKTTLMRAIVGVQKIQDGSVKVFGVPAGSTELRNRVAYNTQSASVYSDLTVEQNLRYFARLSGAPVSDVDRAIAQVNLQAQAKQTVGSLSGGQENRVSLAVAILGQPELLVLDEPTVGLDPVLREELWGVFRSLADDGATLIVSSHVMDEALRCDRLLLMRDGRIISDTTPQGLLTETGASDPDRAFLALIERDHA</sequence>
<feature type="domain" description="ABC transporter" evidence="3">
    <location>
        <begin position="14"/>
        <end position="237"/>
    </location>
</feature>
<gene>
    <name evidence="4" type="ORF">ACFSYH_13850</name>
</gene>
<dbReference type="EMBL" id="JBHUOP010000007">
    <property type="protein sequence ID" value="MFD2841645.1"/>
    <property type="molecule type" value="Genomic_DNA"/>
</dbReference>
<proteinExistence type="predicted"/>
<evidence type="ECO:0000259" key="3">
    <source>
        <dbReference type="PROSITE" id="PS50893"/>
    </source>
</evidence>